<organism evidence="5 6">
    <name type="scientific">Roseiconus lacunae</name>
    <dbReference type="NCBI Taxonomy" id="2605694"/>
    <lineage>
        <taxon>Bacteria</taxon>
        <taxon>Pseudomonadati</taxon>
        <taxon>Planctomycetota</taxon>
        <taxon>Planctomycetia</taxon>
        <taxon>Pirellulales</taxon>
        <taxon>Pirellulaceae</taxon>
        <taxon>Roseiconus</taxon>
    </lineage>
</organism>
<reference evidence="5 6" key="1">
    <citation type="submission" date="2023-06" db="EMBL/GenBank/DDBJ databases">
        <title>Roseiconus lacunae JC819 isolated from Gulf of Mannar region, Tamil Nadu.</title>
        <authorList>
            <person name="Pk S."/>
            <person name="Ch S."/>
            <person name="Ch V.R."/>
        </authorList>
    </citation>
    <scope>NUCLEOTIDE SEQUENCE [LARGE SCALE GENOMIC DNA]</scope>
    <source>
        <strain evidence="5 6">JC819</strain>
    </source>
</reference>
<dbReference type="EMBL" id="JASZZN010000001">
    <property type="protein sequence ID" value="MDM4014125.1"/>
    <property type="molecule type" value="Genomic_DNA"/>
</dbReference>
<evidence type="ECO:0000256" key="1">
    <source>
        <dbReference type="RuleBase" id="RU004003"/>
    </source>
</evidence>
<accession>A0ABT7PCB0</accession>
<dbReference type="InterPro" id="IPR004846">
    <property type="entry name" value="T2SS/T3SS_dom"/>
</dbReference>
<keyword evidence="3" id="KW-0732">Signal</keyword>
<evidence type="ECO:0000313" key="5">
    <source>
        <dbReference type="EMBL" id="MDM4014125.1"/>
    </source>
</evidence>
<feature type="chain" id="PRO_5047256620" description="Type II/III secretion system secretin-like domain-containing protein" evidence="3">
    <location>
        <begin position="25"/>
        <end position="380"/>
    </location>
</feature>
<protein>
    <recommendedName>
        <fullName evidence="4">Type II/III secretion system secretin-like domain-containing protein</fullName>
    </recommendedName>
</protein>
<feature type="domain" description="Type II/III secretion system secretin-like" evidence="4">
    <location>
        <begin position="177"/>
        <end position="348"/>
    </location>
</feature>
<evidence type="ECO:0000259" key="4">
    <source>
        <dbReference type="Pfam" id="PF00263"/>
    </source>
</evidence>
<keyword evidence="6" id="KW-1185">Reference proteome</keyword>
<name>A0ABT7PCB0_9BACT</name>
<gene>
    <name evidence="5" type="ORF">QTN89_01700</name>
</gene>
<proteinExistence type="inferred from homology"/>
<sequence>MGRISVRVLGFGLAICTWLPLVQATDPAVAPGKKTDVEEATADVTTAYGSTAYGSTAEKIAPLPPAALFVSGGADALLGRETIAARMLRQASHQVPRELIKFEIRIISVDAETRDQIYALADPESITTEITAIEDQESLIVENEPSSSASFHRTVSGSVISSATIDDARMFTVLAAVRDNENSNLVSAPTMIVAPGQTGAIQKKVQRPFLSKMNEVLVEDQVSFETGIEVLDEGVDLAVEGEWEGDQLTVRTKLQQSRIASVRNLKIYGIGESPKSLQLPTQEIRLAALSKQVAEGDTVLMDPFFEQTQRRTKTEVSPTLKAVPYAGQMFGKQVTEDVRTTMLVLITGRKYVPKENAPADANQLANPVRQASATTDQQAK</sequence>
<comment type="similarity">
    <text evidence="1">Belongs to the bacterial secretin family.</text>
</comment>
<dbReference type="RefSeq" id="WP_289161872.1">
    <property type="nucleotide sequence ID" value="NZ_JASZZN010000001.1"/>
</dbReference>
<evidence type="ECO:0000256" key="2">
    <source>
        <dbReference type="SAM" id="MobiDB-lite"/>
    </source>
</evidence>
<feature type="region of interest" description="Disordered" evidence="2">
    <location>
        <begin position="356"/>
        <end position="380"/>
    </location>
</feature>
<feature type="compositionally biased region" description="Polar residues" evidence="2">
    <location>
        <begin position="363"/>
        <end position="380"/>
    </location>
</feature>
<dbReference type="Proteomes" id="UP001239462">
    <property type="component" value="Unassembled WGS sequence"/>
</dbReference>
<evidence type="ECO:0000256" key="3">
    <source>
        <dbReference type="SAM" id="SignalP"/>
    </source>
</evidence>
<comment type="caution">
    <text evidence="5">The sequence shown here is derived from an EMBL/GenBank/DDBJ whole genome shotgun (WGS) entry which is preliminary data.</text>
</comment>
<feature type="signal peptide" evidence="3">
    <location>
        <begin position="1"/>
        <end position="24"/>
    </location>
</feature>
<dbReference type="Pfam" id="PF00263">
    <property type="entry name" value="Secretin"/>
    <property type="match status" value="1"/>
</dbReference>
<evidence type="ECO:0000313" key="6">
    <source>
        <dbReference type="Proteomes" id="UP001239462"/>
    </source>
</evidence>